<feature type="compositionally biased region" description="Low complexity" evidence="1">
    <location>
        <begin position="69"/>
        <end position="82"/>
    </location>
</feature>
<feature type="compositionally biased region" description="Acidic residues" evidence="1">
    <location>
        <begin position="329"/>
        <end position="338"/>
    </location>
</feature>
<feature type="compositionally biased region" description="Polar residues" evidence="1">
    <location>
        <begin position="464"/>
        <end position="475"/>
    </location>
</feature>
<accession>A0A4Q1BTT6</accession>
<feature type="compositionally biased region" description="Low complexity" evidence="1">
    <location>
        <begin position="8"/>
        <end position="29"/>
    </location>
</feature>
<evidence type="ECO:0000313" key="2">
    <source>
        <dbReference type="EMBL" id="RXK41499.1"/>
    </source>
</evidence>
<feature type="compositionally biased region" description="Basic and acidic residues" evidence="1">
    <location>
        <begin position="154"/>
        <end position="167"/>
    </location>
</feature>
<keyword evidence="3" id="KW-1185">Reference proteome</keyword>
<feature type="compositionally biased region" description="Basic and acidic residues" evidence="1">
    <location>
        <begin position="573"/>
        <end position="583"/>
    </location>
</feature>
<gene>
    <name evidence="2" type="ORF">M231_01207</name>
</gene>
<proteinExistence type="predicted"/>
<sequence>MSRPTNRSNTISHTPSPSSTPSGTPSRLSGHNPSRSSLDLLPAPKPRASSPAPTSIDPGSRTPSVSAVSPSLRPSPSTSLHPRLQRMVDSPVSPVAVLTSTEQVTSTDDRAVLPLASTRRPPSPLLFEKASSSRGRLNATYDGGTDIEAGMISRFDRSNEEGARSDSEAEVAELLSRAFTDDEDEPRRDRSSQIPSLLGLGIGDSQHPRSPVIPPDNGLPVIVYEVPSSPVGTQSLRKSGDSESSEEDELNPTDDERPVPGSNPLLTRMVVSPGPTRITTYSPKVKARDQSNSSPNSLPPSNTSRPSGRLRLKPLDYHETSREGKISDDDNVTEDENDSDRVHVDDGSMEPAPDVSGNMITGPDDIGYAPGAEDPKDDDETHDNSIAQSHNSDRAGSASQGSDESEGNNPTNHPAAPSTTGDSKVTGRPSTQPATGSSHGTKGPRRSTRLQSAKDSPRNARPATRSQTSQKSTVKQGPDQASSDDEENNDDEESSADEESSDNERYSGGKGKGTVRSRGRHGERDRISVGGGGRGSGLDGGTRELLMHPDQTFRTTAKVPKTDPRARRRSSRERRTVYKDKLVDSFSEGEEE</sequence>
<feature type="compositionally biased region" description="Low complexity" evidence="1">
    <location>
        <begin position="291"/>
        <end position="307"/>
    </location>
</feature>
<organism evidence="2 3">
    <name type="scientific">Tremella mesenterica</name>
    <name type="common">Jelly fungus</name>
    <dbReference type="NCBI Taxonomy" id="5217"/>
    <lineage>
        <taxon>Eukaryota</taxon>
        <taxon>Fungi</taxon>
        <taxon>Dikarya</taxon>
        <taxon>Basidiomycota</taxon>
        <taxon>Agaricomycotina</taxon>
        <taxon>Tremellomycetes</taxon>
        <taxon>Tremellales</taxon>
        <taxon>Tremellaceae</taxon>
        <taxon>Tremella</taxon>
    </lineage>
</organism>
<feature type="compositionally biased region" description="Low complexity" evidence="1">
    <location>
        <begin position="46"/>
        <end position="55"/>
    </location>
</feature>
<feature type="compositionally biased region" description="Acidic residues" evidence="1">
    <location>
        <begin position="482"/>
        <end position="501"/>
    </location>
</feature>
<feature type="compositionally biased region" description="Basic and acidic residues" evidence="1">
    <location>
        <begin position="313"/>
        <end position="328"/>
    </location>
</feature>
<dbReference type="AlphaFoldDB" id="A0A4Q1BTT6"/>
<reference evidence="2 3" key="1">
    <citation type="submission" date="2016-06" db="EMBL/GenBank/DDBJ databases">
        <title>Evolution of pathogenesis and genome organization in the Tremellales.</title>
        <authorList>
            <person name="Cuomo C."/>
            <person name="Litvintseva A."/>
            <person name="Heitman J."/>
            <person name="Chen Y."/>
            <person name="Sun S."/>
            <person name="Springer D."/>
            <person name="Dromer F."/>
            <person name="Young S."/>
            <person name="Zeng Q."/>
            <person name="Chapman S."/>
            <person name="Gujja S."/>
            <person name="Saif S."/>
            <person name="Birren B."/>
        </authorList>
    </citation>
    <scope>NUCLEOTIDE SEQUENCE [LARGE SCALE GENOMIC DNA]</scope>
    <source>
        <strain evidence="2 3">ATCC 28783</strain>
    </source>
</reference>
<protein>
    <submittedName>
        <fullName evidence="2">Uncharacterized protein</fullName>
    </submittedName>
</protein>
<evidence type="ECO:0000256" key="1">
    <source>
        <dbReference type="SAM" id="MobiDB-lite"/>
    </source>
</evidence>
<dbReference type="InParanoid" id="A0A4Q1BTT6"/>
<dbReference type="Proteomes" id="UP000289152">
    <property type="component" value="Unassembled WGS sequence"/>
</dbReference>
<feature type="compositionally biased region" description="Acidic residues" evidence="1">
    <location>
        <begin position="243"/>
        <end position="253"/>
    </location>
</feature>
<feature type="region of interest" description="Disordered" evidence="1">
    <location>
        <begin position="1"/>
        <end position="592"/>
    </location>
</feature>
<evidence type="ECO:0000313" key="3">
    <source>
        <dbReference type="Proteomes" id="UP000289152"/>
    </source>
</evidence>
<feature type="compositionally biased region" description="Polar residues" evidence="1">
    <location>
        <begin position="397"/>
        <end position="440"/>
    </location>
</feature>
<dbReference type="EMBL" id="SDIL01000008">
    <property type="protein sequence ID" value="RXK41499.1"/>
    <property type="molecule type" value="Genomic_DNA"/>
</dbReference>
<comment type="caution">
    <text evidence="2">The sequence shown here is derived from an EMBL/GenBank/DDBJ whole genome shotgun (WGS) entry which is preliminary data.</text>
</comment>
<name>A0A4Q1BTT6_TREME</name>
<feature type="compositionally biased region" description="Gly residues" evidence="1">
    <location>
        <begin position="529"/>
        <end position="540"/>
    </location>
</feature>